<accession>A0A2P2QRM7</accession>
<organism evidence="2">
    <name type="scientific">Rhizophora mucronata</name>
    <name type="common">Asiatic mangrove</name>
    <dbReference type="NCBI Taxonomy" id="61149"/>
    <lineage>
        <taxon>Eukaryota</taxon>
        <taxon>Viridiplantae</taxon>
        <taxon>Streptophyta</taxon>
        <taxon>Embryophyta</taxon>
        <taxon>Tracheophyta</taxon>
        <taxon>Spermatophyta</taxon>
        <taxon>Magnoliopsida</taxon>
        <taxon>eudicotyledons</taxon>
        <taxon>Gunneridae</taxon>
        <taxon>Pentapetalae</taxon>
        <taxon>rosids</taxon>
        <taxon>fabids</taxon>
        <taxon>Malpighiales</taxon>
        <taxon>Rhizophoraceae</taxon>
        <taxon>Rhizophora</taxon>
    </lineage>
</organism>
<evidence type="ECO:0000313" key="2">
    <source>
        <dbReference type="EMBL" id="MBX69669.1"/>
    </source>
</evidence>
<dbReference type="AlphaFoldDB" id="A0A2P2QRM7"/>
<feature type="region of interest" description="Disordered" evidence="1">
    <location>
        <begin position="16"/>
        <end position="37"/>
    </location>
</feature>
<evidence type="ECO:0000256" key="1">
    <source>
        <dbReference type="SAM" id="MobiDB-lite"/>
    </source>
</evidence>
<proteinExistence type="predicted"/>
<reference evidence="2" key="1">
    <citation type="submission" date="2018-02" db="EMBL/GenBank/DDBJ databases">
        <title>Rhizophora mucronata_Transcriptome.</title>
        <authorList>
            <person name="Meera S.P."/>
            <person name="Sreeshan A."/>
            <person name="Augustine A."/>
        </authorList>
    </citation>
    <scope>NUCLEOTIDE SEQUENCE</scope>
    <source>
        <tissue evidence="2">Leaf</tissue>
    </source>
</reference>
<sequence>MNEVIGKECLVHGHDLSIQMAMPQKRTRTNGQKTQEN</sequence>
<name>A0A2P2QRM7_RHIMU</name>
<dbReference type="EMBL" id="GGEC01089185">
    <property type="protein sequence ID" value="MBX69669.1"/>
    <property type="molecule type" value="Transcribed_RNA"/>
</dbReference>
<protein>
    <submittedName>
        <fullName evidence="2">Uncharacterized protein</fullName>
    </submittedName>
</protein>